<proteinExistence type="predicted"/>
<name>A0ABV0M8B5_9HYPH</name>
<keyword evidence="1" id="KW-1133">Transmembrane helix</keyword>
<accession>A0ABV0M8B5</accession>
<comment type="caution">
    <text evidence="2">The sequence shown here is derived from an EMBL/GenBank/DDBJ whole genome shotgun (WGS) entry which is preliminary data.</text>
</comment>
<keyword evidence="3" id="KW-1185">Reference proteome</keyword>
<dbReference type="InterPro" id="IPR018692">
    <property type="entry name" value="DUF2189"/>
</dbReference>
<keyword evidence="1" id="KW-0812">Transmembrane</keyword>
<feature type="transmembrane region" description="Helical" evidence="1">
    <location>
        <begin position="140"/>
        <end position="158"/>
    </location>
</feature>
<feature type="transmembrane region" description="Helical" evidence="1">
    <location>
        <begin position="221"/>
        <end position="250"/>
    </location>
</feature>
<protein>
    <submittedName>
        <fullName evidence="2">DUF2189 domain-containing protein</fullName>
    </submittedName>
</protein>
<organism evidence="2 3">
    <name type="scientific">Neorhizobium phenanthreniclasticum</name>
    <dbReference type="NCBI Taxonomy" id="3157917"/>
    <lineage>
        <taxon>Bacteria</taxon>
        <taxon>Pseudomonadati</taxon>
        <taxon>Pseudomonadota</taxon>
        <taxon>Alphaproteobacteria</taxon>
        <taxon>Hyphomicrobiales</taxon>
        <taxon>Rhizobiaceae</taxon>
        <taxon>Rhizobium/Agrobacterium group</taxon>
        <taxon>Neorhizobium</taxon>
    </lineage>
</organism>
<dbReference type="Proteomes" id="UP001496627">
    <property type="component" value="Unassembled WGS sequence"/>
</dbReference>
<sequence>MTTFHVMAGADSSFVRPVVRKIGVADIMDALSLGWNDFREKPSHYVFLCLIYPLAGVFLMVWSSGANLLPLLFPLMSGFALLGPLAAIGLYEISRRRERGEDSSWRHAFSVLKSPALPSIIAVGFLLFVLFISWLLVAQAIYTAYFGDVAPTAISSFLNEVLTTPQGMALILWGNLAGFLFAVVVLATTVVAFPLLLDRDVGAVAAIDTSVRATLANPVPVALWGLIVAALLVIGTIPIFAGLAVIMPILGHATWHLYRKLVAPDISIRSPRRIDDLTNGQA</sequence>
<gene>
    <name evidence="2" type="ORF">ABK249_24600</name>
</gene>
<dbReference type="EMBL" id="JBEAAL010000023">
    <property type="protein sequence ID" value="MEQ1408113.1"/>
    <property type="molecule type" value="Genomic_DNA"/>
</dbReference>
<feature type="transmembrane region" description="Helical" evidence="1">
    <location>
        <begin position="114"/>
        <end position="134"/>
    </location>
</feature>
<feature type="transmembrane region" description="Helical" evidence="1">
    <location>
        <begin position="71"/>
        <end position="93"/>
    </location>
</feature>
<evidence type="ECO:0000313" key="3">
    <source>
        <dbReference type="Proteomes" id="UP001496627"/>
    </source>
</evidence>
<dbReference type="Pfam" id="PF09955">
    <property type="entry name" value="DUF2189"/>
    <property type="match status" value="1"/>
</dbReference>
<keyword evidence="1" id="KW-0472">Membrane</keyword>
<evidence type="ECO:0000256" key="1">
    <source>
        <dbReference type="SAM" id="Phobius"/>
    </source>
</evidence>
<dbReference type="RefSeq" id="WP_348864292.1">
    <property type="nucleotide sequence ID" value="NZ_JBEAAL010000023.1"/>
</dbReference>
<feature type="transmembrane region" description="Helical" evidence="1">
    <location>
        <begin position="45"/>
        <end position="65"/>
    </location>
</feature>
<reference evidence="2 3" key="1">
    <citation type="submission" date="2024-05" db="EMBL/GenBank/DDBJ databases">
        <title>Neorhizobium sp. Rsf11, a plant growth promoting and heavy metal resistant PAH-degrader.</title>
        <authorList>
            <person name="Golubev S.N."/>
            <person name="Muratova A.Y."/>
            <person name="Markelova M.I."/>
        </authorList>
    </citation>
    <scope>NUCLEOTIDE SEQUENCE [LARGE SCALE GENOMIC DNA]</scope>
    <source>
        <strain evidence="2 3">Rsf11</strain>
    </source>
</reference>
<feature type="transmembrane region" description="Helical" evidence="1">
    <location>
        <begin position="170"/>
        <end position="193"/>
    </location>
</feature>
<evidence type="ECO:0000313" key="2">
    <source>
        <dbReference type="EMBL" id="MEQ1408113.1"/>
    </source>
</evidence>